<gene>
    <name evidence="1" type="ORF">H4696_001238</name>
</gene>
<protein>
    <submittedName>
        <fullName evidence="1">Uncharacterized protein</fullName>
    </submittedName>
</protein>
<accession>A0ABR9HT91</accession>
<organism evidence="1 2">
    <name type="scientific">Amycolatopsis lexingtonensis</name>
    <dbReference type="NCBI Taxonomy" id="218822"/>
    <lineage>
        <taxon>Bacteria</taxon>
        <taxon>Bacillati</taxon>
        <taxon>Actinomycetota</taxon>
        <taxon>Actinomycetes</taxon>
        <taxon>Pseudonocardiales</taxon>
        <taxon>Pseudonocardiaceae</taxon>
        <taxon>Amycolatopsis</taxon>
    </lineage>
</organism>
<evidence type="ECO:0000313" key="2">
    <source>
        <dbReference type="Proteomes" id="UP000631670"/>
    </source>
</evidence>
<dbReference type="Proteomes" id="UP000631670">
    <property type="component" value="Unassembled WGS sequence"/>
</dbReference>
<reference evidence="1 2" key="1">
    <citation type="submission" date="2020-10" db="EMBL/GenBank/DDBJ databases">
        <title>Sequencing the genomes of 1000 actinobacteria strains.</title>
        <authorList>
            <person name="Klenk H.-P."/>
        </authorList>
    </citation>
    <scope>NUCLEOTIDE SEQUENCE [LARGE SCALE GENOMIC DNA]</scope>
    <source>
        <strain evidence="1 2">DSM 44653</strain>
    </source>
</reference>
<keyword evidence="2" id="KW-1185">Reference proteome</keyword>
<proteinExistence type="predicted"/>
<sequence length="54" mass="5787">MTSTDEHHAPVEDSITSPAHKLIAMFAAEDLSHCYTGSAPPAKESLAEHDQHSS</sequence>
<dbReference type="EMBL" id="JADBEG010000001">
    <property type="protein sequence ID" value="MBE1494138.1"/>
    <property type="molecule type" value="Genomic_DNA"/>
</dbReference>
<comment type="caution">
    <text evidence="1">The sequence shown here is derived from an EMBL/GenBank/DDBJ whole genome shotgun (WGS) entry which is preliminary data.</text>
</comment>
<dbReference type="RefSeq" id="WP_158104395.1">
    <property type="nucleotide sequence ID" value="NZ_JADBEG010000001.1"/>
</dbReference>
<name>A0ABR9HT91_9PSEU</name>
<evidence type="ECO:0000313" key="1">
    <source>
        <dbReference type="EMBL" id="MBE1494138.1"/>
    </source>
</evidence>